<dbReference type="AlphaFoldDB" id="A0A0S2IXV2"/>
<evidence type="ECO:0000313" key="2">
    <source>
        <dbReference type="Proteomes" id="UP000058857"/>
    </source>
</evidence>
<protein>
    <submittedName>
        <fullName evidence="1">Uncharacterized protein</fullName>
    </submittedName>
</protein>
<sequence>MAFKFCNFRFRFFSFYEIQIDDREILLIDIRMLRIRRIFDFKAFPH</sequence>
<proteinExistence type="predicted"/>
<reference evidence="1 2" key="1">
    <citation type="journal article" date="2015" name="PLoS Negl. Trop. Dis.">
        <title>Distribution of Plasmids in Distinct Leptospira Pathogenic Species.</title>
        <authorList>
            <person name="Wang Y."/>
            <person name="Zhuang X."/>
            <person name="Zhong Y."/>
            <person name="Zhang C."/>
            <person name="Zhang Y."/>
            <person name="Zeng L."/>
            <person name="Zhu Y."/>
            <person name="He P."/>
            <person name="Dong K."/>
            <person name="Pal U."/>
            <person name="Guo X."/>
            <person name="Qin J."/>
        </authorList>
    </citation>
    <scope>NUCLEOTIDE SEQUENCE [LARGE SCALE GENOMIC DNA]</scope>
    <source>
        <strain evidence="1 2">56604</strain>
    </source>
</reference>
<dbReference type="EMBL" id="CP012030">
    <property type="protein sequence ID" value="ALO28516.1"/>
    <property type="molecule type" value="Genomic_DNA"/>
</dbReference>
<evidence type="ECO:0000313" key="1">
    <source>
        <dbReference type="EMBL" id="ALO28516.1"/>
    </source>
</evidence>
<organism evidence="1">
    <name type="scientific">Leptospira borgpetersenii serovar Ballum</name>
    <dbReference type="NCBI Taxonomy" id="280505"/>
    <lineage>
        <taxon>Bacteria</taxon>
        <taxon>Pseudomonadati</taxon>
        <taxon>Spirochaetota</taxon>
        <taxon>Spirochaetia</taxon>
        <taxon>Leptospirales</taxon>
        <taxon>Leptospiraceae</taxon>
        <taxon>Leptospira</taxon>
    </lineage>
</organism>
<name>A0A0S2IXV2_LEPBO</name>
<gene>
    <name evidence="1" type="ORF">LBBP_04410</name>
</gene>
<dbReference type="Proteomes" id="UP000058857">
    <property type="component" value="Chromosome 2"/>
</dbReference>
<accession>A0A0S2IXV2</accession>